<feature type="region of interest" description="Disordered" evidence="5">
    <location>
        <begin position="297"/>
        <end position="345"/>
    </location>
</feature>
<keyword evidence="4 6" id="KW-0472">Membrane</keyword>
<evidence type="ECO:0000259" key="7">
    <source>
        <dbReference type="PROSITE" id="PS50030"/>
    </source>
</evidence>
<feature type="transmembrane region" description="Helical" evidence="6">
    <location>
        <begin position="20"/>
        <end position="38"/>
    </location>
</feature>
<dbReference type="GO" id="GO:0016020">
    <property type="term" value="C:membrane"/>
    <property type="evidence" value="ECO:0007669"/>
    <property type="project" value="UniProtKB-SubCell"/>
</dbReference>
<dbReference type="PANTHER" id="PTHR43066">
    <property type="entry name" value="RHOMBOID-RELATED PROTEIN"/>
    <property type="match status" value="1"/>
</dbReference>
<dbReference type="RefSeq" id="XP_066913955.1">
    <property type="nucleotide sequence ID" value="XM_067057854.1"/>
</dbReference>
<evidence type="ECO:0000256" key="2">
    <source>
        <dbReference type="ARBA" id="ARBA00022692"/>
    </source>
</evidence>
<evidence type="ECO:0000256" key="6">
    <source>
        <dbReference type="SAM" id="Phobius"/>
    </source>
</evidence>
<evidence type="ECO:0000256" key="1">
    <source>
        <dbReference type="ARBA" id="ARBA00004141"/>
    </source>
</evidence>
<accession>A0A7M5X525</accession>
<dbReference type="InterPro" id="IPR015940">
    <property type="entry name" value="UBA"/>
</dbReference>
<comment type="subcellular location">
    <subcellularLocation>
        <location evidence="1">Membrane</location>
        <topology evidence="1">Multi-pass membrane protein</topology>
    </subcellularLocation>
</comment>
<proteinExistence type="predicted"/>
<feature type="compositionally biased region" description="Pro residues" evidence="5">
    <location>
        <begin position="306"/>
        <end position="329"/>
    </location>
</feature>
<name>A0A7M5X525_9CNID</name>
<dbReference type="EnsemblMetazoa" id="CLYHEMT017622.1">
    <property type="protein sequence ID" value="CLYHEMP017622.1"/>
    <property type="gene ID" value="CLYHEMG017622"/>
</dbReference>
<dbReference type="GeneID" id="136801217"/>
<dbReference type="SMART" id="SM00165">
    <property type="entry name" value="UBA"/>
    <property type="match status" value="1"/>
</dbReference>
<evidence type="ECO:0000256" key="4">
    <source>
        <dbReference type="ARBA" id="ARBA00023136"/>
    </source>
</evidence>
<protein>
    <recommendedName>
        <fullName evidence="7">UBA domain-containing protein</fullName>
    </recommendedName>
</protein>
<sequence>MAGLVKPDSISTLGFANASASKLMMIATGIGSVSVYFLPTKYYQRLTLNLTDIINQGQVWRLLSSQFMGEYLLTDTVSTLFLIYHFRILERRWGTSKFMSHLLSSWSLSLSLYYAIYKSRLLEHTGLDLQNVPSGLYGPLFATFVHFLLDIPPSSDARATNTNRLSLPTGNTWLVCLIMLKMLISLDSPKVPLLSLCGIVAGILQRSNFLGVQSWFKIPKWLSRTSSKVFGFLGLVDNSEEFSSRSVLMGATPEIHEDMLYDYAMQRGRMMPRRFGPSNDNNREQIGQGYAEVMNPSSPFNFIRHPSPPPPPPPRIPSPPTPPENPQPPQAEISSPQTDNVPEEKVQTLVDMGFDRDAVLNALASTENDVNQATAILLSAS</sequence>
<dbReference type="InterPro" id="IPR035952">
    <property type="entry name" value="Rhomboid-like_sf"/>
</dbReference>
<reference evidence="8" key="1">
    <citation type="submission" date="2021-01" db="UniProtKB">
        <authorList>
            <consortium name="EnsemblMetazoa"/>
        </authorList>
    </citation>
    <scope>IDENTIFICATION</scope>
</reference>
<dbReference type="PANTHER" id="PTHR43066:SF21">
    <property type="entry name" value="UBIQUITIN-ASSOCIATED DOMAIN-CONTAINING PROTEIN 2"/>
    <property type="match status" value="1"/>
</dbReference>
<dbReference type="OrthoDB" id="272778at2759"/>
<dbReference type="Proteomes" id="UP000594262">
    <property type="component" value="Unplaced"/>
</dbReference>
<evidence type="ECO:0000313" key="8">
    <source>
        <dbReference type="EnsemblMetazoa" id="CLYHEMP017622.1"/>
    </source>
</evidence>
<dbReference type="SUPFAM" id="SSF46934">
    <property type="entry name" value="UBA-like"/>
    <property type="match status" value="1"/>
</dbReference>
<dbReference type="SUPFAM" id="SSF144091">
    <property type="entry name" value="Rhomboid-like"/>
    <property type="match status" value="1"/>
</dbReference>
<organism evidence="8 9">
    <name type="scientific">Clytia hemisphaerica</name>
    <dbReference type="NCBI Taxonomy" id="252671"/>
    <lineage>
        <taxon>Eukaryota</taxon>
        <taxon>Metazoa</taxon>
        <taxon>Cnidaria</taxon>
        <taxon>Hydrozoa</taxon>
        <taxon>Hydroidolina</taxon>
        <taxon>Leptothecata</taxon>
        <taxon>Obeliida</taxon>
        <taxon>Clytiidae</taxon>
        <taxon>Clytia</taxon>
    </lineage>
</organism>
<feature type="domain" description="UBA" evidence="7">
    <location>
        <begin position="340"/>
        <end position="380"/>
    </location>
</feature>
<evidence type="ECO:0000313" key="9">
    <source>
        <dbReference type="Proteomes" id="UP000594262"/>
    </source>
</evidence>
<dbReference type="Pfam" id="PF00627">
    <property type="entry name" value="UBA"/>
    <property type="match status" value="1"/>
</dbReference>
<dbReference type="RefSeq" id="XP_066913962.1">
    <property type="nucleotide sequence ID" value="XM_067057861.1"/>
</dbReference>
<keyword evidence="9" id="KW-1185">Reference proteome</keyword>
<dbReference type="Gene3D" id="1.20.1540.10">
    <property type="entry name" value="Rhomboid-like"/>
    <property type="match status" value="1"/>
</dbReference>
<dbReference type="InterPro" id="IPR009060">
    <property type="entry name" value="UBA-like_sf"/>
</dbReference>
<keyword evidence="2 6" id="KW-0812">Transmembrane</keyword>
<dbReference type="Gene3D" id="1.10.8.10">
    <property type="entry name" value="DNA helicase RuvA subunit, C-terminal domain"/>
    <property type="match status" value="1"/>
</dbReference>
<keyword evidence="3 6" id="KW-1133">Transmembrane helix</keyword>
<evidence type="ECO:0000256" key="3">
    <source>
        <dbReference type="ARBA" id="ARBA00022989"/>
    </source>
</evidence>
<dbReference type="AlphaFoldDB" id="A0A7M5X525"/>
<evidence type="ECO:0000256" key="5">
    <source>
        <dbReference type="SAM" id="MobiDB-lite"/>
    </source>
</evidence>
<dbReference type="GO" id="GO:0004252">
    <property type="term" value="F:serine-type endopeptidase activity"/>
    <property type="evidence" value="ECO:0007669"/>
    <property type="project" value="TreeGrafter"/>
</dbReference>
<feature type="transmembrane region" description="Helical" evidence="6">
    <location>
        <begin position="98"/>
        <end position="116"/>
    </location>
</feature>
<dbReference type="PROSITE" id="PS50030">
    <property type="entry name" value="UBA"/>
    <property type="match status" value="1"/>
</dbReference>